<gene>
    <name evidence="3" type="ORF">LtaPh_3134900</name>
</gene>
<feature type="compositionally biased region" description="Low complexity" evidence="2">
    <location>
        <begin position="450"/>
        <end position="464"/>
    </location>
</feature>
<dbReference type="OrthoDB" id="266774at2759"/>
<protein>
    <submittedName>
        <fullName evidence="3">Uncharacterized protein</fullName>
    </submittedName>
</protein>
<proteinExistence type="predicted"/>
<evidence type="ECO:0000313" key="4">
    <source>
        <dbReference type="Proteomes" id="UP000419144"/>
    </source>
</evidence>
<feature type="compositionally biased region" description="Polar residues" evidence="2">
    <location>
        <begin position="328"/>
        <end position="345"/>
    </location>
</feature>
<feature type="compositionally biased region" description="Basic and acidic residues" evidence="2">
    <location>
        <begin position="501"/>
        <end position="515"/>
    </location>
</feature>
<keyword evidence="4" id="KW-1185">Reference proteome</keyword>
<evidence type="ECO:0000256" key="2">
    <source>
        <dbReference type="SAM" id="MobiDB-lite"/>
    </source>
</evidence>
<dbReference type="Proteomes" id="UP000419144">
    <property type="component" value="Unassembled WGS sequence"/>
</dbReference>
<dbReference type="AlphaFoldDB" id="A0A640KNM9"/>
<organism evidence="3 4">
    <name type="scientific">Leishmania tarentolae</name>
    <name type="common">Sauroleishmania tarentolae</name>
    <dbReference type="NCBI Taxonomy" id="5689"/>
    <lineage>
        <taxon>Eukaryota</taxon>
        <taxon>Discoba</taxon>
        <taxon>Euglenozoa</taxon>
        <taxon>Kinetoplastea</taxon>
        <taxon>Metakinetoplastina</taxon>
        <taxon>Trypanosomatida</taxon>
        <taxon>Trypanosomatidae</taxon>
        <taxon>Leishmaniinae</taxon>
        <taxon>Leishmania</taxon>
        <taxon>lizard Leishmania</taxon>
    </lineage>
</organism>
<evidence type="ECO:0000313" key="3">
    <source>
        <dbReference type="EMBL" id="GET91306.1"/>
    </source>
</evidence>
<comment type="caution">
    <text evidence="3">The sequence shown here is derived from an EMBL/GenBank/DDBJ whole genome shotgun (WGS) entry which is preliminary data.</text>
</comment>
<feature type="coiled-coil region" evidence="1">
    <location>
        <begin position="932"/>
        <end position="987"/>
    </location>
</feature>
<feature type="coiled-coil region" evidence="1">
    <location>
        <begin position="668"/>
        <end position="723"/>
    </location>
</feature>
<name>A0A640KNM9_LEITA</name>
<keyword evidence="1" id="KW-0175">Coiled coil</keyword>
<dbReference type="EMBL" id="BLBS01000047">
    <property type="protein sequence ID" value="GET91306.1"/>
    <property type="molecule type" value="Genomic_DNA"/>
</dbReference>
<dbReference type="VEuPathDB" id="TriTrypDB:LtaPh_3134900"/>
<evidence type="ECO:0000256" key="1">
    <source>
        <dbReference type="SAM" id="Coils"/>
    </source>
</evidence>
<sequence length="1118" mass="122360">MLAYRVRKIQTGVYIFPWAKGEEATLSVSGDRQVTLHCAGGLLSDPFAFDDVVFAPFYKTLYSCCVEDGLRLQFGSALQRRAPSFRDVPRRTTIVHGDAVAHAAEAFYKVLLLASKDVECIAGAHHAQSAYECVFNMVRVYPWGEEDLLEVAGRENCCSSPSYPGTASAQEMSLWNTRTSVPLRTAAQRQLFKQTLKQLCCVRRREGQDDTAVCVQQVRLAVYAPSVDSTTGDRVLCAEHLFSLVPSVSDVATSFGTTMEALCETLVCRRQGNLLDNPLLSVLLPGVSVDCLTILTCISARGEYASRPCIDACCFGCSSERRRRPVTASSSFAVPTSDASRNGTTKGMHPECLESLVDQPSSSSHRCQRMTSELLMSVAANASYTSWQTSQVPNTTAAAPRTPLFGSSGASNRNPFVQLDESVDRMLERRHPRESPWGKHTLPMDSGTCLSPSAKAKCPASSLSTAEEPSAATPSRRAKSESCESNRGGGRPKLGSIRDVNALRDRTSMPAKERGVSAGELEASGRPKALQMDTKLRRRYAAYDANEATLSAHREDLQTPCAELTRGEQKLHVLVGEEACDTADLPCTAQPFQKLDPPVEDLRQRKQDLSTYLAMLDSYAAYVNTTCCLYADQVDAKMLLLDGVKRDLTRRISVAELVERACMLDQQCEDYDRRVKALQRQEAALSHQMSLMEVDAAALRTEIQLLEDRRDSTQRDIDDHKRAAAVNRVKALEEYEESLAHARRVQSECDAAVLELADLVARSGKAAEDLVCKEAERDTVRAEVHALEVERACLLATLNAAREAGTEDAARVNMPAAIAEQTAGPTTLEDRVHLQARVDRESALHDGLRAEVDTAGARLDNAHTWTTVEREMLLCSEEELEAHPAAQATLQSVRMAHLSRGPGKSCAVADAERQACFGAAVNSTATHRLATQTALEAELARLQQDRDTVARELEDLVTRRAKAADDVACKEAELARLQATLSGARKADADEAAVRSGAHGTVNASSDKLCDDDGPRGNSCSLACAKCIVEEELRKVIEELSVATEELAEVEDVMIEEADRAVLVLRRCDGEMTLRLDRLMNRCASFMDVESRLAGRSASMMSENSSQRHTRMPHNEVK</sequence>
<feature type="region of interest" description="Disordered" evidence="2">
    <location>
        <begin position="1094"/>
        <end position="1118"/>
    </location>
</feature>
<feature type="region of interest" description="Disordered" evidence="2">
    <location>
        <begin position="390"/>
        <end position="416"/>
    </location>
</feature>
<accession>A0A640KNM9</accession>
<feature type="region of interest" description="Disordered" evidence="2">
    <location>
        <begin position="328"/>
        <end position="347"/>
    </location>
</feature>
<reference evidence="3" key="1">
    <citation type="submission" date="2019-11" db="EMBL/GenBank/DDBJ databases">
        <title>Leishmania tarentolae CDS.</title>
        <authorList>
            <person name="Goto Y."/>
            <person name="Yamagishi J."/>
        </authorList>
    </citation>
    <scope>NUCLEOTIDE SEQUENCE [LARGE SCALE GENOMIC DNA]</scope>
    <source>
        <strain evidence="3">Parrot Tar II</strain>
    </source>
</reference>
<feature type="region of interest" description="Disordered" evidence="2">
    <location>
        <begin position="431"/>
        <end position="526"/>
    </location>
</feature>